<dbReference type="InterPro" id="IPR036790">
    <property type="entry name" value="Frizzled_dom_sf"/>
</dbReference>
<dbReference type="GO" id="GO:0060070">
    <property type="term" value="P:canonical Wnt signaling pathway"/>
    <property type="evidence" value="ECO:0007669"/>
    <property type="project" value="TreeGrafter"/>
</dbReference>
<proteinExistence type="predicted"/>
<feature type="compositionally biased region" description="Low complexity" evidence="4">
    <location>
        <begin position="85"/>
        <end position="94"/>
    </location>
</feature>
<evidence type="ECO:0000313" key="7">
    <source>
        <dbReference type="EMBL" id="KAK5847992.1"/>
    </source>
</evidence>
<reference evidence="7 8" key="2">
    <citation type="journal article" date="2023" name="Mol. Biol. Evol.">
        <title>Genomics of Secondarily Temperate Adaptation in the Only Non-Antarctic Icefish.</title>
        <authorList>
            <person name="Rivera-Colon A.G."/>
            <person name="Rayamajhi N."/>
            <person name="Minhas B.F."/>
            <person name="Madrigal G."/>
            <person name="Bilyk K.T."/>
            <person name="Yoon V."/>
            <person name="Hune M."/>
            <person name="Gregory S."/>
            <person name="Cheng C.H.C."/>
            <person name="Catchen J.M."/>
        </authorList>
    </citation>
    <scope>NUCLEOTIDE SEQUENCE [LARGE SCALE GENOMIC DNA]</scope>
    <source>
        <strain evidence="7">JMC-PN-2008</strain>
    </source>
</reference>
<dbReference type="GO" id="GO:0005615">
    <property type="term" value="C:extracellular space"/>
    <property type="evidence" value="ECO:0007669"/>
    <property type="project" value="TreeGrafter"/>
</dbReference>
<feature type="disulfide bond" evidence="3">
    <location>
        <begin position="177"/>
        <end position="223"/>
    </location>
</feature>
<feature type="domain" description="FZ" evidence="6">
    <location>
        <begin position="162"/>
        <end position="280"/>
    </location>
</feature>
<accession>A0AAN8AAN4</accession>
<evidence type="ECO:0000256" key="4">
    <source>
        <dbReference type="SAM" id="MobiDB-lite"/>
    </source>
</evidence>
<dbReference type="Gene3D" id="1.10.2000.10">
    <property type="entry name" value="Frizzled cysteine-rich domain"/>
    <property type="match status" value="1"/>
</dbReference>
<dbReference type="InterPro" id="IPR015526">
    <property type="entry name" value="Frizzled/SFRP"/>
</dbReference>
<dbReference type="PANTHER" id="PTHR11309:SF148">
    <property type="entry name" value="SECRETED FRIZZLED-RELATED PROTEIN 1"/>
    <property type="match status" value="1"/>
</dbReference>
<evidence type="ECO:0000256" key="1">
    <source>
        <dbReference type="ARBA" id="ARBA00022473"/>
    </source>
</evidence>
<feature type="signal peptide" evidence="5">
    <location>
        <begin position="1"/>
        <end position="19"/>
    </location>
</feature>
<comment type="caution">
    <text evidence="7">The sequence shown here is derived from an EMBL/GenBank/DDBJ whole genome shotgun (WGS) entry which is preliminary data.</text>
</comment>
<dbReference type="AlphaFoldDB" id="A0AAN8AAN4"/>
<keyword evidence="1" id="KW-0217">Developmental protein</keyword>
<evidence type="ECO:0000259" key="6">
    <source>
        <dbReference type="PROSITE" id="PS50038"/>
    </source>
</evidence>
<dbReference type="Pfam" id="PF06121">
    <property type="entry name" value="DUF959"/>
    <property type="match status" value="1"/>
</dbReference>
<reference evidence="7 8" key="1">
    <citation type="journal article" date="2023" name="Genes (Basel)">
        <title>Chromosome-Level Genome Assembly and Circadian Gene Repertoire of the Patagonia Blennie Eleginops maclovinus-The Closest Ancestral Proxy of Antarctic Cryonotothenioids.</title>
        <authorList>
            <person name="Cheng C.C."/>
            <person name="Rivera-Colon A.G."/>
            <person name="Minhas B.F."/>
            <person name="Wilson L."/>
            <person name="Rayamajhi N."/>
            <person name="Vargas-Chacoff L."/>
            <person name="Catchen J.M."/>
        </authorList>
    </citation>
    <scope>NUCLEOTIDE SEQUENCE [LARGE SCALE GENOMIC DNA]</scope>
    <source>
        <strain evidence="7">JMC-PN-2008</strain>
    </source>
</reference>
<keyword evidence="5" id="KW-0732">Signal</keyword>
<dbReference type="InterPro" id="IPR020067">
    <property type="entry name" value="Frizzled_dom"/>
</dbReference>
<dbReference type="EMBL" id="JAUZQC010000026">
    <property type="protein sequence ID" value="KAK5847992.1"/>
    <property type="molecule type" value="Genomic_DNA"/>
</dbReference>
<dbReference type="SMART" id="SM00063">
    <property type="entry name" value="FRI"/>
    <property type="match status" value="1"/>
</dbReference>
<protein>
    <recommendedName>
        <fullName evidence="6">FZ domain-containing protein</fullName>
    </recommendedName>
</protein>
<evidence type="ECO:0000256" key="3">
    <source>
        <dbReference type="PROSITE-ProRule" id="PRU00090"/>
    </source>
</evidence>
<dbReference type="Proteomes" id="UP001346869">
    <property type="component" value="Unassembled WGS sequence"/>
</dbReference>
<dbReference type="SUPFAM" id="SSF63501">
    <property type="entry name" value="Frizzled cysteine-rich domain"/>
    <property type="match status" value="1"/>
</dbReference>
<feature type="compositionally biased region" description="Polar residues" evidence="4">
    <location>
        <begin position="96"/>
        <end position="108"/>
    </location>
</feature>
<dbReference type="PANTHER" id="PTHR11309">
    <property type="entry name" value="FRIZZLED"/>
    <property type="match status" value="1"/>
</dbReference>
<keyword evidence="8" id="KW-1185">Reference proteome</keyword>
<organism evidence="7 8">
    <name type="scientific">Eleginops maclovinus</name>
    <name type="common">Patagonian blennie</name>
    <name type="synonym">Eleginus maclovinus</name>
    <dbReference type="NCBI Taxonomy" id="56733"/>
    <lineage>
        <taxon>Eukaryota</taxon>
        <taxon>Metazoa</taxon>
        <taxon>Chordata</taxon>
        <taxon>Craniata</taxon>
        <taxon>Vertebrata</taxon>
        <taxon>Euteleostomi</taxon>
        <taxon>Actinopterygii</taxon>
        <taxon>Neopterygii</taxon>
        <taxon>Teleostei</taxon>
        <taxon>Neoteleostei</taxon>
        <taxon>Acanthomorphata</taxon>
        <taxon>Eupercaria</taxon>
        <taxon>Perciformes</taxon>
        <taxon>Notothenioidei</taxon>
        <taxon>Eleginopidae</taxon>
        <taxon>Eleginops</taxon>
    </lineage>
</organism>
<dbReference type="InterPro" id="IPR010363">
    <property type="entry name" value="DUF959_COL18_N"/>
</dbReference>
<sequence>MLRMQTLLLLALCAWNSDAWFWSNPDPTTPALLEMAPAGTTGAVNATQKKPEEEEEDNLSGVGEEILNVATGIRKFVQAWDVTPTPGTINGGPTQKVESANPNTTGNANGVRGERVEEGEVGDVESVLNGEEILANLTGIIVSEISETVEGVLDSSLLPHDSRINACLPVPSDWPICSGKRLKSFTLPNFFNHTTVEEVGAVLQEWAWLTRLRCHHGTEWFLCLLLAPRCTAPLHLPCRSFCQVLQDSCWASLEDGRLPVECHLLPDGAQEPGRPVCASVSNLKGNGGLECILFGDTF</sequence>
<feature type="chain" id="PRO_5042829723" description="FZ domain-containing protein" evidence="5">
    <location>
        <begin position="20"/>
        <end position="298"/>
    </location>
</feature>
<dbReference type="Pfam" id="PF01392">
    <property type="entry name" value="Fz"/>
    <property type="match status" value="1"/>
</dbReference>
<comment type="caution">
    <text evidence="3">Lacks conserved residue(s) required for the propagation of feature annotation.</text>
</comment>
<feature type="region of interest" description="Disordered" evidence="4">
    <location>
        <begin position="85"/>
        <end position="113"/>
    </location>
</feature>
<dbReference type="GO" id="GO:0035567">
    <property type="term" value="P:non-canonical Wnt signaling pathway"/>
    <property type="evidence" value="ECO:0007669"/>
    <property type="project" value="TreeGrafter"/>
</dbReference>
<name>A0AAN8AAN4_ELEMC</name>
<dbReference type="GO" id="GO:0017147">
    <property type="term" value="F:Wnt-protein binding"/>
    <property type="evidence" value="ECO:0007669"/>
    <property type="project" value="TreeGrafter"/>
</dbReference>
<gene>
    <name evidence="7" type="ORF">PBY51_017077</name>
</gene>
<keyword evidence="2 3" id="KW-1015">Disulfide bond</keyword>
<evidence type="ECO:0000256" key="2">
    <source>
        <dbReference type="ARBA" id="ARBA00023157"/>
    </source>
</evidence>
<dbReference type="PROSITE" id="PS50038">
    <property type="entry name" value="FZ"/>
    <property type="match status" value="1"/>
</dbReference>
<evidence type="ECO:0000313" key="8">
    <source>
        <dbReference type="Proteomes" id="UP001346869"/>
    </source>
</evidence>
<evidence type="ECO:0000256" key="5">
    <source>
        <dbReference type="SAM" id="SignalP"/>
    </source>
</evidence>